<dbReference type="AlphaFoldDB" id="A0A248TDQ8"/>
<evidence type="ECO:0000313" key="2">
    <source>
        <dbReference type="Proteomes" id="UP000215137"/>
    </source>
</evidence>
<evidence type="ECO:0008006" key="3">
    <source>
        <dbReference type="Google" id="ProtNLM"/>
    </source>
</evidence>
<dbReference type="RefSeq" id="WP_095369933.1">
    <property type="nucleotide sequence ID" value="NZ_CP022983.1"/>
</dbReference>
<dbReference type="Pfam" id="PF14398">
    <property type="entry name" value="ATPgrasp_YheCD"/>
    <property type="match status" value="1"/>
</dbReference>
<gene>
    <name evidence="1" type="ORF">CKF48_02795</name>
</gene>
<sequence length="395" mass="45573">MTTSYYDPLSQKWYHAQEKMFGNNKIKTEKLFHYSKKWLPFSLNEDSHRIGPIIGILTSKGKNKKLAGNGPLFLSLVQQFSKIGALPIVFTPDDFGVSFVTGYTFHPSLGKWIQVSSPLPDVIYNRIPFRNLEKETDFTALTSFLQKHNIPFFNPCFINKLEMHHLLMESSSLKPLLPETSLLTSEEMLHDWLKDKQKIYIKPVSSAKGKGIFRISLQENHYLMEGVHLTKEFATLNELWNELKVHLAKDRYIIQEAIEPALYDESRYDFRILSHKERNNFVISGIGIRQSSSHQQVTTHVPNGGKILPYELFAKEEDYIFFHSIIQEVGHLLNKQLGLFGEFSLDIGVGANGKFYLYEVNSKPMSFDEEHIENKRIKAICHLCMQLSGFPTFPH</sequence>
<dbReference type="InterPro" id="IPR026838">
    <property type="entry name" value="YheC/D"/>
</dbReference>
<reference evidence="1 2" key="1">
    <citation type="submission" date="2017-08" db="EMBL/GenBank/DDBJ databases">
        <title>Complete Genome Sequence of Bacillus kochii Oregon-R-modENCODE STRAIN BDGP4, isolated from Drosophila melanogaster gut.</title>
        <authorList>
            <person name="Wan K.H."/>
            <person name="Yu C."/>
            <person name="Park S."/>
            <person name="Hammonds A.S."/>
            <person name="Booth B.W."/>
            <person name="Celniker S.E."/>
        </authorList>
    </citation>
    <scope>NUCLEOTIDE SEQUENCE [LARGE SCALE GENOMIC DNA]</scope>
    <source>
        <strain evidence="1 2">BDGP4</strain>
    </source>
</reference>
<evidence type="ECO:0000313" key="1">
    <source>
        <dbReference type="EMBL" id="ASV66358.1"/>
    </source>
</evidence>
<organism evidence="1 2">
    <name type="scientific">Cytobacillus kochii</name>
    <dbReference type="NCBI Taxonomy" id="859143"/>
    <lineage>
        <taxon>Bacteria</taxon>
        <taxon>Bacillati</taxon>
        <taxon>Bacillota</taxon>
        <taxon>Bacilli</taxon>
        <taxon>Bacillales</taxon>
        <taxon>Bacillaceae</taxon>
        <taxon>Cytobacillus</taxon>
    </lineage>
</organism>
<name>A0A248TDQ8_9BACI</name>
<dbReference type="SUPFAM" id="SSF56059">
    <property type="entry name" value="Glutathione synthetase ATP-binding domain-like"/>
    <property type="match status" value="1"/>
</dbReference>
<dbReference type="OrthoDB" id="7869153at2"/>
<proteinExistence type="predicted"/>
<dbReference type="EMBL" id="CP022983">
    <property type="protein sequence ID" value="ASV66358.1"/>
    <property type="molecule type" value="Genomic_DNA"/>
</dbReference>
<protein>
    <recommendedName>
        <fullName evidence="3">ATP-grasp domain-containing protein</fullName>
    </recommendedName>
</protein>
<keyword evidence="2" id="KW-1185">Reference proteome</keyword>
<accession>A0A248TDQ8</accession>
<dbReference type="KEGG" id="bko:CKF48_02795"/>
<dbReference type="Proteomes" id="UP000215137">
    <property type="component" value="Chromosome"/>
</dbReference>